<reference evidence="6" key="1">
    <citation type="submission" date="2021-01" db="EMBL/GenBank/DDBJ databases">
        <authorList>
            <person name="Corre E."/>
            <person name="Pelletier E."/>
            <person name="Niang G."/>
            <person name="Scheremetjew M."/>
            <person name="Finn R."/>
            <person name="Kale V."/>
            <person name="Holt S."/>
            <person name="Cochrane G."/>
            <person name="Meng A."/>
            <person name="Brown T."/>
            <person name="Cohen L."/>
        </authorList>
    </citation>
    <scope>NUCLEOTIDE SEQUENCE</scope>
    <source>
        <strain evidence="6">PLY429</strain>
    </source>
</reference>
<feature type="compositionally biased region" description="Polar residues" evidence="4">
    <location>
        <begin position="297"/>
        <end position="307"/>
    </location>
</feature>
<sequence>MMAPKEDTTSGAAAPAEVVKEKRKRVKRKLPLECRVEGCGVDLAPLKALSKTDYRVRYKICDEHLKAPEVFTMGKKMRFCQQCTSLHELERFDGAKRSCKNRLNTHNTRRRKKRLPPAHGAAPALPAPGVAGLDALSQLFANGGGGTGGMNSSMMSSLYELLNGGGSAPPTPASAAPASNNALLRSAADMLGSMGASGVQGAVAALQAVASTPKPQPVSAPPSTAQQQQQHHHSAAGGGMGIEALAELLGAYNQVVANQASHQQAANLVSLLSAVTANKPAPAPRAPSPPPPATTPMDTSQLTSYLSNLAGPGSGGGLFSQTHGGSGIGGLAGLLGQLQQQAAPPPQPLPPPQGQGQEALLQLLGNLGGGGGGNSGGGSSGGGGGLGNLNLSGPAASALAQQLGALLGGMN</sequence>
<dbReference type="EMBL" id="HBGG01007093">
    <property type="protein sequence ID" value="CAD9201279.1"/>
    <property type="molecule type" value="Transcribed_RNA"/>
</dbReference>
<evidence type="ECO:0000256" key="4">
    <source>
        <dbReference type="SAM" id="MobiDB-lite"/>
    </source>
</evidence>
<feature type="compositionally biased region" description="Basic residues" evidence="4">
    <location>
        <begin position="107"/>
        <end position="116"/>
    </location>
</feature>
<proteinExistence type="predicted"/>
<dbReference type="GO" id="GO:0003677">
    <property type="term" value="F:DNA binding"/>
    <property type="evidence" value="ECO:0007669"/>
    <property type="project" value="InterPro"/>
</dbReference>
<dbReference type="PANTHER" id="PTHR31251">
    <property type="entry name" value="SQUAMOSA PROMOTER-BINDING-LIKE PROTEIN 4"/>
    <property type="match status" value="1"/>
</dbReference>
<keyword evidence="3" id="KW-0862">Zinc</keyword>
<feature type="region of interest" description="Disordered" evidence="4">
    <location>
        <begin position="1"/>
        <end position="22"/>
    </location>
</feature>
<gene>
    <name evidence="6" type="ORF">TCHU04912_LOCUS3512</name>
</gene>
<dbReference type="InterPro" id="IPR044817">
    <property type="entry name" value="SBP-like"/>
</dbReference>
<protein>
    <recommendedName>
        <fullName evidence="5">SBP-type domain-containing protein</fullName>
    </recommendedName>
</protein>
<dbReference type="PANTHER" id="PTHR31251:SF169">
    <property type="entry name" value="SQUAMOSA PROMOTER-BINDING-LIKE PROTEIN 8"/>
    <property type="match status" value="1"/>
</dbReference>
<evidence type="ECO:0000313" key="6">
    <source>
        <dbReference type="EMBL" id="CAD9201279.1"/>
    </source>
</evidence>
<dbReference type="AlphaFoldDB" id="A0A7S1SLA2"/>
<organism evidence="6">
    <name type="scientific">Tetraselmis chuii</name>
    <dbReference type="NCBI Taxonomy" id="63592"/>
    <lineage>
        <taxon>Eukaryota</taxon>
        <taxon>Viridiplantae</taxon>
        <taxon>Chlorophyta</taxon>
        <taxon>core chlorophytes</taxon>
        <taxon>Chlorodendrophyceae</taxon>
        <taxon>Chlorodendrales</taxon>
        <taxon>Chlorodendraceae</taxon>
        <taxon>Tetraselmis</taxon>
    </lineage>
</organism>
<keyword evidence="2" id="KW-0863">Zinc-finger</keyword>
<evidence type="ECO:0000256" key="3">
    <source>
        <dbReference type="ARBA" id="ARBA00022833"/>
    </source>
</evidence>
<dbReference type="GO" id="GO:0008270">
    <property type="term" value="F:zinc ion binding"/>
    <property type="evidence" value="ECO:0007669"/>
    <property type="project" value="UniProtKB-KW"/>
</dbReference>
<keyword evidence="1" id="KW-0479">Metal-binding</keyword>
<evidence type="ECO:0000256" key="1">
    <source>
        <dbReference type="ARBA" id="ARBA00022723"/>
    </source>
</evidence>
<feature type="region of interest" description="Disordered" evidence="4">
    <location>
        <begin position="103"/>
        <end position="123"/>
    </location>
</feature>
<dbReference type="Gene3D" id="4.10.1100.10">
    <property type="entry name" value="Transcription factor, SBP-box domain"/>
    <property type="match status" value="1"/>
</dbReference>
<dbReference type="InterPro" id="IPR036893">
    <property type="entry name" value="SBP_sf"/>
</dbReference>
<feature type="compositionally biased region" description="Pro residues" evidence="4">
    <location>
        <begin position="281"/>
        <end position="294"/>
    </location>
</feature>
<evidence type="ECO:0000256" key="2">
    <source>
        <dbReference type="ARBA" id="ARBA00022771"/>
    </source>
</evidence>
<dbReference type="Pfam" id="PF03110">
    <property type="entry name" value="SBP"/>
    <property type="match status" value="1"/>
</dbReference>
<accession>A0A7S1SLA2</accession>
<feature type="region of interest" description="Disordered" evidence="4">
    <location>
        <begin position="213"/>
        <end position="236"/>
    </location>
</feature>
<feature type="region of interest" description="Disordered" evidence="4">
    <location>
        <begin position="279"/>
        <end position="309"/>
    </location>
</feature>
<dbReference type="GO" id="GO:0005634">
    <property type="term" value="C:nucleus"/>
    <property type="evidence" value="ECO:0007669"/>
    <property type="project" value="InterPro"/>
</dbReference>
<name>A0A7S1SLA2_9CHLO</name>
<dbReference type="PROSITE" id="PS51141">
    <property type="entry name" value="ZF_SBP"/>
    <property type="match status" value="1"/>
</dbReference>
<dbReference type="SUPFAM" id="SSF103612">
    <property type="entry name" value="SBT domain"/>
    <property type="match status" value="1"/>
</dbReference>
<evidence type="ECO:0000259" key="5">
    <source>
        <dbReference type="PROSITE" id="PS51141"/>
    </source>
</evidence>
<dbReference type="InterPro" id="IPR004333">
    <property type="entry name" value="SBP_dom"/>
</dbReference>
<feature type="domain" description="SBP-type" evidence="5">
    <location>
        <begin position="31"/>
        <end position="113"/>
    </location>
</feature>